<protein>
    <submittedName>
        <fullName evidence="1">Phototropin (Blue light receptor PHOT)</fullName>
    </submittedName>
</protein>
<accession>A0ABP0MMP5</accession>
<keyword evidence="1" id="KW-0675">Receptor</keyword>
<dbReference type="Proteomes" id="UP001642464">
    <property type="component" value="Unassembled WGS sequence"/>
</dbReference>
<sequence>MSEVGTELQQHLDETLARIDLDVSCAVVRSIRDCNFSVSIADPQLPDCPLIAVSEGFCELTGYARERIVGQNCRFLNGGCEIRPADREALRVSSRTGKHFTGVLRNSKADGTEFLNLLDMRGLAVGRSETGEERMFIVAIQADVTERGSDELPLEHASQLQHIANLVRDELVSGLQEAAIVTAQTASGAVCEIRPYEAPRWIMGEVYDCAALGG</sequence>
<dbReference type="Gene3D" id="3.30.450.20">
    <property type="entry name" value="PAS domain"/>
    <property type="match status" value="1"/>
</dbReference>
<keyword evidence="2" id="KW-1185">Reference proteome</keyword>
<dbReference type="PANTHER" id="PTHR47429:SF2">
    <property type="entry name" value="PROTEIN TWIN LOV 1"/>
    <property type="match status" value="1"/>
</dbReference>
<evidence type="ECO:0000313" key="1">
    <source>
        <dbReference type="EMBL" id="CAK9052383.1"/>
    </source>
</evidence>
<gene>
    <name evidence="1" type="ORF">SCF082_LOCUS28659</name>
</gene>
<dbReference type="PANTHER" id="PTHR47429">
    <property type="entry name" value="PROTEIN TWIN LOV 1"/>
    <property type="match status" value="1"/>
</dbReference>
<dbReference type="NCBIfam" id="TIGR00229">
    <property type="entry name" value="sensory_box"/>
    <property type="match status" value="1"/>
</dbReference>
<dbReference type="Pfam" id="PF13426">
    <property type="entry name" value="PAS_9"/>
    <property type="match status" value="1"/>
</dbReference>
<dbReference type="InterPro" id="IPR000014">
    <property type="entry name" value="PAS"/>
</dbReference>
<name>A0ABP0MMP5_9DINO</name>
<organism evidence="1 2">
    <name type="scientific">Durusdinium trenchii</name>
    <dbReference type="NCBI Taxonomy" id="1381693"/>
    <lineage>
        <taxon>Eukaryota</taxon>
        <taxon>Sar</taxon>
        <taxon>Alveolata</taxon>
        <taxon>Dinophyceae</taxon>
        <taxon>Suessiales</taxon>
        <taxon>Symbiodiniaceae</taxon>
        <taxon>Durusdinium</taxon>
    </lineage>
</organism>
<dbReference type="EMBL" id="CAXAMM010022669">
    <property type="protein sequence ID" value="CAK9052383.1"/>
    <property type="molecule type" value="Genomic_DNA"/>
</dbReference>
<dbReference type="InterPro" id="IPR035965">
    <property type="entry name" value="PAS-like_dom_sf"/>
</dbReference>
<comment type="caution">
    <text evidence="1">The sequence shown here is derived from an EMBL/GenBank/DDBJ whole genome shotgun (WGS) entry which is preliminary data.</text>
</comment>
<reference evidence="1 2" key="1">
    <citation type="submission" date="2024-02" db="EMBL/GenBank/DDBJ databases">
        <authorList>
            <person name="Chen Y."/>
            <person name="Shah S."/>
            <person name="Dougan E. K."/>
            <person name="Thang M."/>
            <person name="Chan C."/>
        </authorList>
    </citation>
    <scope>NUCLEOTIDE SEQUENCE [LARGE SCALE GENOMIC DNA]</scope>
</reference>
<evidence type="ECO:0000313" key="2">
    <source>
        <dbReference type="Proteomes" id="UP001642464"/>
    </source>
</evidence>
<proteinExistence type="predicted"/>
<dbReference type="SUPFAM" id="SSF55785">
    <property type="entry name" value="PYP-like sensor domain (PAS domain)"/>
    <property type="match status" value="1"/>
</dbReference>